<dbReference type="Proteomes" id="UP001302602">
    <property type="component" value="Unassembled WGS sequence"/>
</dbReference>
<proteinExistence type="predicted"/>
<organism evidence="1 2">
    <name type="scientific">Parathielavia appendiculata</name>
    <dbReference type="NCBI Taxonomy" id="2587402"/>
    <lineage>
        <taxon>Eukaryota</taxon>
        <taxon>Fungi</taxon>
        <taxon>Dikarya</taxon>
        <taxon>Ascomycota</taxon>
        <taxon>Pezizomycotina</taxon>
        <taxon>Sordariomycetes</taxon>
        <taxon>Sordariomycetidae</taxon>
        <taxon>Sordariales</taxon>
        <taxon>Chaetomiaceae</taxon>
        <taxon>Parathielavia</taxon>
    </lineage>
</organism>
<reference evidence="1" key="2">
    <citation type="submission" date="2023-05" db="EMBL/GenBank/DDBJ databases">
        <authorList>
            <consortium name="Lawrence Berkeley National Laboratory"/>
            <person name="Steindorff A."/>
            <person name="Hensen N."/>
            <person name="Bonometti L."/>
            <person name="Westerberg I."/>
            <person name="Brannstrom I.O."/>
            <person name="Guillou S."/>
            <person name="Cros-Aarteil S."/>
            <person name="Calhoun S."/>
            <person name="Haridas S."/>
            <person name="Kuo A."/>
            <person name="Mondo S."/>
            <person name="Pangilinan J."/>
            <person name="Riley R."/>
            <person name="Labutti K."/>
            <person name="Andreopoulos B."/>
            <person name="Lipzen A."/>
            <person name="Chen C."/>
            <person name="Yanf M."/>
            <person name="Daum C."/>
            <person name="Ng V."/>
            <person name="Clum A."/>
            <person name="Ohm R."/>
            <person name="Martin F."/>
            <person name="Silar P."/>
            <person name="Natvig D."/>
            <person name="Lalanne C."/>
            <person name="Gautier V."/>
            <person name="Ament-Velasquez S.L."/>
            <person name="Kruys A."/>
            <person name="Hutchinson M.I."/>
            <person name="Powell A.J."/>
            <person name="Barry K."/>
            <person name="Miller A.N."/>
            <person name="Grigoriev I.V."/>
            <person name="Debuchy R."/>
            <person name="Gladieux P."/>
            <person name="Thoren M.H."/>
            <person name="Johannesson H."/>
        </authorList>
    </citation>
    <scope>NUCLEOTIDE SEQUENCE</scope>
    <source>
        <strain evidence="1">CBS 731.68</strain>
    </source>
</reference>
<dbReference type="GeneID" id="87829709"/>
<dbReference type="EMBL" id="MU853228">
    <property type="protein sequence ID" value="KAK4123792.1"/>
    <property type="molecule type" value="Genomic_DNA"/>
</dbReference>
<dbReference type="AlphaFoldDB" id="A0AAN6TZW0"/>
<accession>A0AAN6TZW0</accession>
<keyword evidence="2" id="KW-1185">Reference proteome</keyword>
<sequence>MDRHASTWKAGLLITQEPRQPFSKPTFCQVHDSASAPDFVSDPETLLVVPTPSAFQRFDQITVTTQ</sequence>
<evidence type="ECO:0000313" key="1">
    <source>
        <dbReference type="EMBL" id="KAK4123792.1"/>
    </source>
</evidence>
<protein>
    <submittedName>
        <fullName evidence="1">Uncharacterized protein</fullName>
    </submittedName>
</protein>
<dbReference type="RefSeq" id="XP_062647563.1">
    <property type="nucleotide sequence ID" value="XM_062792940.1"/>
</dbReference>
<evidence type="ECO:0000313" key="2">
    <source>
        <dbReference type="Proteomes" id="UP001302602"/>
    </source>
</evidence>
<gene>
    <name evidence="1" type="ORF">N657DRAFT_645393</name>
</gene>
<name>A0AAN6TZW0_9PEZI</name>
<reference evidence="1" key="1">
    <citation type="journal article" date="2023" name="Mol. Phylogenet. Evol.">
        <title>Genome-scale phylogeny and comparative genomics of the fungal order Sordariales.</title>
        <authorList>
            <person name="Hensen N."/>
            <person name="Bonometti L."/>
            <person name="Westerberg I."/>
            <person name="Brannstrom I.O."/>
            <person name="Guillou S."/>
            <person name="Cros-Aarteil S."/>
            <person name="Calhoun S."/>
            <person name="Haridas S."/>
            <person name="Kuo A."/>
            <person name="Mondo S."/>
            <person name="Pangilinan J."/>
            <person name="Riley R."/>
            <person name="LaButti K."/>
            <person name="Andreopoulos B."/>
            <person name="Lipzen A."/>
            <person name="Chen C."/>
            <person name="Yan M."/>
            <person name="Daum C."/>
            <person name="Ng V."/>
            <person name="Clum A."/>
            <person name="Steindorff A."/>
            <person name="Ohm R.A."/>
            <person name="Martin F."/>
            <person name="Silar P."/>
            <person name="Natvig D.O."/>
            <person name="Lalanne C."/>
            <person name="Gautier V."/>
            <person name="Ament-Velasquez S.L."/>
            <person name="Kruys A."/>
            <person name="Hutchinson M.I."/>
            <person name="Powell A.J."/>
            <person name="Barry K."/>
            <person name="Miller A.N."/>
            <person name="Grigoriev I.V."/>
            <person name="Debuchy R."/>
            <person name="Gladieux P."/>
            <person name="Hiltunen Thoren M."/>
            <person name="Johannesson H."/>
        </authorList>
    </citation>
    <scope>NUCLEOTIDE SEQUENCE</scope>
    <source>
        <strain evidence="1">CBS 731.68</strain>
    </source>
</reference>
<comment type="caution">
    <text evidence="1">The sequence shown here is derived from an EMBL/GenBank/DDBJ whole genome shotgun (WGS) entry which is preliminary data.</text>
</comment>